<dbReference type="Proteomes" id="UP001237642">
    <property type="component" value="Unassembled WGS sequence"/>
</dbReference>
<feature type="region of interest" description="Disordered" evidence="1">
    <location>
        <begin position="65"/>
        <end position="96"/>
    </location>
</feature>
<accession>A0AAD8IWD2</accession>
<dbReference type="EMBL" id="JAUIZM010000003">
    <property type="protein sequence ID" value="KAK1392128.1"/>
    <property type="molecule type" value="Genomic_DNA"/>
</dbReference>
<reference evidence="2" key="1">
    <citation type="submission" date="2023-02" db="EMBL/GenBank/DDBJ databases">
        <title>Genome of toxic invasive species Heracleum sosnowskyi carries increased number of genes despite the absence of recent whole-genome duplications.</title>
        <authorList>
            <person name="Schelkunov M."/>
            <person name="Shtratnikova V."/>
            <person name="Makarenko M."/>
            <person name="Klepikova A."/>
            <person name="Omelchenko D."/>
            <person name="Novikova G."/>
            <person name="Obukhova E."/>
            <person name="Bogdanov V."/>
            <person name="Penin A."/>
            <person name="Logacheva M."/>
        </authorList>
    </citation>
    <scope>NUCLEOTIDE SEQUENCE</scope>
    <source>
        <strain evidence="2">Hsosn_3</strain>
        <tissue evidence="2">Leaf</tissue>
    </source>
</reference>
<reference evidence="2" key="2">
    <citation type="submission" date="2023-05" db="EMBL/GenBank/DDBJ databases">
        <authorList>
            <person name="Schelkunov M.I."/>
        </authorList>
    </citation>
    <scope>NUCLEOTIDE SEQUENCE</scope>
    <source>
        <strain evidence="2">Hsosn_3</strain>
        <tissue evidence="2">Leaf</tissue>
    </source>
</reference>
<dbReference type="AlphaFoldDB" id="A0AAD8IWD2"/>
<evidence type="ECO:0000313" key="2">
    <source>
        <dbReference type="EMBL" id="KAK1392128.1"/>
    </source>
</evidence>
<evidence type="ECO:0000313" key="3">
    <source>
        <dbReference type="Proteomes" id="UP001237642"/>
    </source>
</evidence>
<proteinExistence type="predicted"/>
<feature type="region of interest" description="Disordered" evidence="1">
    <location>
        <begin position="610"/>
        <end position="640"/>
    </location>
</feature>
<protein>
    <submittedName>
        <fullName evidence="2">Uncharacterized protein</fullName>
    </submittedName>
</protein>
<gene>
    <name evidence="2" type="ORF">POM88_011184</name>
</gene>
<keyword evidence="3" id="KW-1185">Reference proteome</keyword>
<feature type="compositionally biased region" description="Basic and acidic residues" evidence="1">
    <location>
        <begin position="610"/>
        <end position="620"/>
    </location>
</feature>
<sequence length="640" mass="74227">MASDRSWIGRNRYNEAKYLTDEYKIEKEQFQKEQFRDWFERRVQNDDELKKKFLDLIRGPIFKAGPKGRANKHKKSKVITSGEGGEAHEGSEKESHVEGCYEVGESSCLIKFERKRRSNSEGDYGKKPAWDARPTVYFLKNDKGLFQATPKKTLGHIVRLKWDEHTLNTKGAKREAFYDSCIKNFKEYYAYPKIYDPEDGDRVVRAHLKRNFKSYLNAERGRLMQDVNEILKRGYPESVINIRLMRPYYSSKRAWNAICDHWETPEFANKSEKGHNSRMKVEFTPRTGAKPFDQRREEIDAQREAKGEMPITDEEFLSVAYDPTDPAVKDLQVMDFIIRLLKGENEKGAIFYAELTLETPSDEPPSPSTLKEIQRKKDIFVMMKARPPTRGKLNLYPQQTVRELVGAMEATQWAKQMAEKSRDPADDVSGDIYVMMSTVFDEVSQLLHSLPAHEVKQSVLDEEIHKLAIDASPDPSLQTRYMRTADALLRQIVKNTDKIILEIVNCYNGIICLFDLSRGTDVLYLWTVIRMFKQLPSVPPTPVFGWPSKFPGFGYDSISDDYKVIMMYNSLPIVHVYPTKSDSWTEFQPSIRKKQKERYVRSNTVETQSEKAVEVHKSVEVDGTVNQEDEDMDAHNYPLF</sequence>
<name>A0AAD8IWD2_9APIA</name>
<feature type="compositionally biased region" description="Basic and acidic residues" evidence="1">
    <location>
        <begin position="85"/>
        <end position="96"/>
    </location>
</feature>
<evidence type="ECO:0000256" key="1">
    <source>
        <dbReference type="SAM" id="MobiDB-lite"/>
    </source>
</evidence>
<comment type="caution">
    <text evidence="2">The sequence shown here is derived from an EMBL/GenBank/DDBJ whole genome shotgun (WGS) entry which is preliminary data.</text>
</comment>
<organism evidence="2 3">
    <name type="scientific">Heracleum sosnowskyi</name>
    <dbReference type="NCBI Taxonomy" id="360622"/>
    <lineage>
        <taxon>Eukaryota</taxon>
        <taxon>Viridiplantae</taxon>
        <taxon>Streptophyta</taxon>
        <taxon>Embryophyta</taxon>
        <taxon>Tracheophyta</taxon>
        <taxon>Spermatophyta</taxon>
        <taxon>Magnoliopsida</taxon>
        <taxon>eudicotyledons</taxon>
        <taxon>Gunneridae</taxon>
        <taxon>Pentapetalae</taxon>
        <taxon>asterids</taxon>
        <taxon>campanulids</taxon>
        <taxon>Apiales</taxon>
        <taxon>Apiaceae</taxon>
        <taxon>Apioideae</taxon>
        <taxon>apioid superclade</taxon>
        <taxon>Tordylieae</taxon>
        <taxon>Tordyliinae</taxon>
        <taxon>Heracleum</taxon>
    </lineage>
</organism>